<dbReference type="SUPFAM" id="SSF56672">
    <property type="entry name" value="DNA/RNA polymerases"/>
    <property type="match status" value="1"/>
</dbReference>
<dbReference type="EMBL" id="KQ483500">
    <property type="protein sequence ID" value="KYP48424.1"/>
    <property type="molecule type" value="Genomic_DNA"/>
</dbReference>
<dbReference type="PANTHER" id="PTHR11439:SF463">
    <property type="entry name" value="REVERSE TRANSCRIPTASE TY1_COPIA-TYPE DOMAIN-CONTAINING PROTEIN"/>
    <property type="match status" value="1"/>
</dbReference>
<evidence type="ECO:0000259" key="1">
    <source>
        <dbReference type="Pfam" id="PF07727"/>
    </source>
</evidence>
<feature type="domain" description="Reverse transcriptase Ty1/copia-type" evidence="1">
    <location>
        <begin position="11"/>
        <end position="144"/>
    </location>
</feature>
<dbReference type="InterPro" id="IPR013103">
    <property type="entry name" value="RVT_2"/>
</dbReference>
<dbReference type="AlphaFoldDB" id="A0A151S104"/>
<reference evidence="2" key="1">
    <citation type="journal article" date="2012" name="Nat. Biotechnol.">
        <title>Draft genome sequence of pigeonpea (Cajanus cajan), an orphan legume crop of resource-poor farmers.</title>
        <authorList>
            <person name="Varshney R.K."/>
            <person name="Chen W."/>
            <person name="Li Y."/>
            <person name="Bharti A.K."/>
            <person name="Saxena R.K."/>
            <person name="Schlueter J.A."/>
            <person name="Donoghue M.T."/>
            <person name="Azam S."/>
            <person name="Fan G."/>
            <person name="Whaley A.M."/>
            <person name="Farmer A.D."/>
            <person name="Sheridan J."/>
            <person name="Iwata A."/>
            <person name="Tuteja R."/>
            <person name="Penmetsa R.V."/>
            <person name="Wu W."/>
            <person name="Upadhyaya H.D."/>
            <person name="Yang S.P."/>
            <person name="Shah T."/>
            <person name="Saxena K.B."/>
            <person name="Michael T."/>
            <person name="McCombie W.R."/>
            <person name="Yang B."/>
            <person name="Zhang G."/>
            <person name="Yang H."/>
            <person name="Wang J."/>
            <person name="Spillane C."/>
            <person name="Cook D.R."/>
            <person name="May G.D."/>
            <person name="Xu X."/>
            <person name="Jackson S.A."/>
        </authorList>
    </citation>
    <scope>NUCLEOTIDE SEQUENCE [LARGE SCALE GENOMIC DNA]</scope>
</reference>
<sequence length="235" mass="26537">MALPQGLLTFKPNQVCLLKKTLYGLKQASRQWFNTISHALQVLGYSQSQADNTLYTKKTEKSFTTLLLYVDDVLLIGNDIFEINKVKQSLHAQFHIKDLGEAKFFLGLEITRSCKHIVVNQRKYSLKLLSDSGLLYCKAATTPMDNSVRLGATTSKPLSDINSYRRLIGRLLYLTTTRLDIAFVVNQLSQFLSAPTNQHQAAVHNVLRYIKGSPRCGLFYPSSNTHKLTTYNDSN</sequence>
<protein>
    <submittedName>
        <fullName evidence="2">Retrovirus-related Pol polyprotein from transposon TNT 1-94</fullName>
    </submittedName>
</protein>
<evidence type="ECO:0000313" key="3">
    <source>
        <dbReference type="Proteomes" id="UP000075243"/>
    </source>
</evidence>
<accession>A0A151S104</accession>
<dbReference type="InterPro" id="IPR043502">
    <property type="entry name" value="DNA/RNA_pol_sf"/>
</dbReference>
<dbReference type="Proteomes" id="UP000075243">
    <property type="component" value="Unassembled WGS sequence"/>
</dbReference>
<dbReference type="Gramene" id="C.cajan_30302.t">
    <property type="protein sequence ID" value="C.cajan_30302.t.cds1"/>
    <property type="gene ID" value="C.cajan_30302"/>
</dbReference>
<dbReference type="PANTHER" id="PTHR11439">
    <property type="entry name" value="GAG-POL-RELATED RETROTRANSPOSON"/>
    <property type="match status" value="1"/>
</dbReference>
<dbReference type="Pfam" id="PF07727">
    <property type="entry name" value="RVT_2"/>
    <property type="match status" value="1"/>
</dbReference>
<evidence type="ECO:0000313" key="2">
    <source>
        <dbReference type="EMBL" id="KYP48424.1"/>
    </source>
</evidence>
<name>A0A151S104_CAJCA</name>
<keyword evidence="3" id="KW-1185">Reference proteome</keyword>
<proteinExistence type="predicted"/>
<organism evidence="2 3">
    <name type="scientific">Cajanus cajan</name>
    <name type="common">Pigeon pea</name>
    <name type="synonym">Cajanus indicus</name>
    <dbReference type="NCBI Taxonomy" id="3821"/>
    <lineage>
        <taxon>Eukaryota</taxon>
        <taxon>Viridiplantae</taxon>
        <taxon>Streptophyta</taxon>
        <taxon>Embryophyta</taxon>
        <taxon>Tracheophyta</taxon>
        <taxon>Spermatophyta</taxon>
        <taxon>Magnoliopsida</taxon>
        <taxon>eudicotyledons</taxon>
        <taxon>Gunneridae</taxon>
        <taxon>Pentapetalae</taxon>
        <taxon>rosids</taxon>
        <taxon>fabids</taxon>
        <taxon>Fabales</taxon>
        <taxon>Fabaceae</taxon>
        <taxon>Papilionoideae</taxon>
        <taxon>50 kb inversion clade</taxon>
        <taxon>NPAAA clade</taxon>
        <taxon>indigoferoid/millettioid clade</taxon>
        <taxon>Phaseoleae</taxon>
        <taxon>Cajanus</taxon>
    </lineage>
</organism>
<gene>
    <name evidence="2" type="ORF">KK1_029886</name>
</gene>